<proteinExistence type="predicted"/>
<evidence type="ECO:0000256" key="1">
    <source>
        <dbReference type="ARBA" id="ARBA00022729"/>
    </source>
</evidence>
<dbReference type="SMART" id="SM00408">
    <property type="entry name" value="IGc2"/>
    <property type="match status" value="1"/>
</dbReference>
<dbReference type="InterPro" id="IPR003598">
    <property type="entry name" value="Ig_sub2"/>
</dbReference>
<evidence type="ECO:0000313" key="4">
    <source>
        <dbReference type="EMBL" id="NXM15183.1"/>
    </source>
</evidence>
<dbReference type="Gene3D" id="2.60.40.10">
    <property type="entry name" value="Immunoglobulins"/>
    <property type="match status" value="1"/>
</dbReference>
<dbReference type="GO" id="GO:0009897">
    <property type="term" value="C:external side of plasma membrane"/>
    <property type="evidence" value="ECO:0007669"/>
    <property type="project" value="TreeGrafter"/>
</dbReference>
<dbReference type="PROSITE" id="PS50835">
    <property type="entry name" value="IG_LIKE"/>
    <property type="match status" value="1"/>
</dbReference>
<dbReference type="PANTHER" id="PTHR11481:SF64">
    <property type="entry name" value="FC RECEPTOR-LIKE PROTEIN 4"/>
    <property type="match status" value="1"/>
</dbReference>
<sequence length="75" mass="8581">ALLEGDTVTLNCRGWLDKPVPSVSFYREEKELGELHNGTELSLYRLQLNHSGQYYCRGRVEPWGWKESAPVTVTV</sequence>
<evidence type="ECO:0000259" key="3">
    <source>
        <dbReference type="PROSITE" id="PS50835"/>
    </source>
</evidence>
<dbReference type="AlphaFoldDB" id="A0A7L0YML8"/>
<protein>
    <submittedName>
        <fullName evidence="4">FCGR2 protein</fullName>
    </submittedName>
</protein>
<reference evidence="4 5" key="1">
    <citation type="submission" date="2019-09" db="EMBL/GenBank/DDBJ databases">
        <title>Bird 10,000 Genomes (B10K) Project - Family phase.</title>
        <authorList>
            <person name="Zhang G."/>
        </authorList>
    </citation>
    <scope>NUCLEOTIDE SEQUENCE [LARGE SCALE GENOMIC DNA]</scope>
    <source>
        <strain evidence="4">B10K-DU-001-79</strain>
        <tissue evidence="4">Muscle</tissue>
    </source>
</reference>
<keyword evidence="1" id="KW-0732">Signal</keyword>
<dbReference type="InterPro" id="IPR007110">
    <property type="entry name" value="Ig-like_dom"/>
</dbReference>
<dbReference type="Proteomes" id="UP000539920">
    <property type="component" value="Unassembled WGS sequence"/>
</dbReference>
<dbReference type="InterPro" id="IPR050488">
    <property type="entry name" value="Ig_Fc_receptor"/>
</dbReference>
<dbReference type="SUPFAM" id="SSF48726">
    <property type="entry name" value="Immunoglobulin"/>
    <property type="match status" value="1"/>
</dbReference>
<dbReference type="InterPro" id="IPR036179">
    <property type="entry name" value="Ig-like_dom_sf"/>
</dbReference>
<accession>A0A7L0YML8</accession>
<evidence type="ECO:0000256" key="2">
    <source>
        <dbReference type="ARBA" id="ARBA00023157"/>
    </source>
</evidence>
<comment type="caution">
    <text evidence="4">The sequence shown here is derived from an EMBL/GenBank/DDBJ whole genome shotgun (WGS) entry which is preliminary data.</text>
</comment>
<organism evidence="4 5">
    <name type="scientific">Ploceus nigricollis</name>
    <dbReference type="NCBI Taxonomy" id="441696"/>
    <lineage>
        <taxon>Eukaryota</taxon>
        <taxon>Metazoa</taxon>
        <taxon>Chordata</taxon>
        <taxon>Craniata</taxon>
        <taxon>Vertebrata</taxon>
        <taxon>Euteleostomi</taxon>
        <taxon>Archelosauria</taxon>
        <taxon>Archosauria</taxon>
        <taxon>Dinosauria</taxon>
        <taxon>Saurischia</taxon>
        <taxon>Theropoda</taxon>
        <taxon>Coelurosauria</taxon>
        <taxon>Aves</taxon>
        <taxon>Neognathae</taxon>
        <taxon>Neoaves</taxon>
        <taxon>Telluraves</taxon>
        <taxon>Australaves</taxon>
        <taxon>Passeriformes</taxon>
        <taxon>Passeroidea</taxon>
        <taxon>Ploceidae</taxon>
        <taxon>Ploceinae</taxon>
        <taxon>Ploceus</taxon>
    </lineage>
</organism>
<dbReference type="GO" id="GO:0006955">
    <property type="term" value="P:immune response"/>
    <property type="evidence" value="ECO:0007669"/>
    <property type="project" value="TreeGrafter"/>
</dbReference>
<feature type="non-terminal residue" evidence="4">
    <location>
        <position position="75"/>
    </location>
</feature>
<evidence type="ECO:0000313" key="5">
    <source>
        <dbReference type="Proteomes" id="UP000539920"/>
    </source>
</evidence>
<dbReference type="PANTHER" id="PTHR11481">
    <property type="entry name" value="IMMUNOGLOBULIN FC RECEPTOR"/>
    <property type="match status" value="1"/>
</dbReference>
<name>A0A7L0YML8_9PASE</name>
<dbReference type="InterPro" id="IPR003599">
    <property type="entry name" value="Ig_sub"/>
</dbReference>
<dbReference type="EMBL" id="VXBC01005165">
    <property type="protein sequence ID" value="NXM15183.1"/>
    <property type="molecule type" value="Genomic_DNA"/>
</dbReference>
<dbReference type="SMART" id="SM00409">
    <property type="entry name" value="IG"/>
    <property type="match status" value="1"/>
</dbReference>
<dbReference type="InterPro" id="IPR013783">
    <property type="entry name" value="Ig-like_fold"/>
</dbReference>
<feature type="non-terminal residue" evidence="4">
    <location>
        <position position="1"/>
    </location>
</feature>
<keyword evidence="5" id="KW-1185">Reference proteome</keyword>
<feature type="domain" description="Ig-like" evidence="3">
    <location>
        <begin position="1"/>
        <end position="72"/>
    </location>
</feature>
<dbReference type="GO" id="GO:0007166">
    <property type="term" value="P:cell surface receptor signaling pathway"/>
    <property type="evidence" value="ECO:0007669"/>
    <property type="project" value="TreeGrafter"/>
</dbReference>
<dbReference type="Pfam" id="PF13895">
    <property type="entry name" value="Ig_2"/>
    <property type="match status" value="1"/>
</dbReference>
<keyword evidence="2" id="KW-1015">Disulfide bond</keyword>
<dbReference type="GO" id="GO:0004888">
    <property type="term" value="F:transmembrane signaling receptor activity"/>
    <property type="evidence" value="ECO:0007669"/>
    <property type="project" value="TreeGrafter"/>
</dbReference>
<gene>
    <name evidence="4" type="primary">Fcgr2_0</name>
    <name evidence="4" type="ORF">PLONIG_R15279</name>
</gene>